<protein>
    <recommendedName>
        <fullName evidence="4">Putative HNH nuclease YajD</fullName>
    </recommendedName>
</protein>
<evidence type="ECO:0000256" key="3">
    <source>
        <dbReference type="ARBA" id="ARBA00038412"/>
    </source>
</evidence>
<dbReference type="PANTHER" id="PTHR41286:SF1">
    <property type="entry name" value="HNH NUCLEASE YAJD-RELATED"/>
    <property type="match status" value="1"/>
</dbReference>
<reference evidence="6 7" key="1">
    <citation type="submission" date="2016-08" db="EMBL/GenBank/DDBJ databases">
        <title>Novel Firmicute Genomes.</title>
        <authorList>
            <person name="Poppleton D.I."/>
            <person name="Gribaldo S."/>
        </authorList>
    </citation>
    <scope>NUCLEOTIDE SEQUENCE [LARGE SCALE GENOMIC DNA]</scope>
    <source>
        <strain evidence="6 7">RAOx-1</strain>
    </source>
</reference>
<dbReference type="Gene3D" id="1.10.30.50">
    <property type="match status" value="1"/>
</dbReference>
<dbReference type="Pfam" id="PF01844">
    <property type="entry name" value="HNH"/>
    <property type="match status" value="1"/>
</dbReference>
<gene>
    <name evidence="6" type="ORF">BEP19_15930</name>
</gene>
<dbReference type="GO" id="GO:0005829">
    <property type="term" value="C:cytosol"/>
    <property type="evidence" value="ECO:0007669"/>
    <property type="project" value="TreeGrafter"/>
</dbReference>
<evidence type="ECO:0000313" key="7">
    <source>
        <dbReference type="Proteomes" id="UP000284219"/>
    </source>
</evidence>
<dbReference type="CDD" id="cd00085">
    <property type="entry name" value="HNHc"/>
    <property type="match status" value="1"/>
</dbReference>
<keyword evidence="2" id="KW-0378">Hydrolase</keyword>
<dbReference type="AlphaFoldDB" id="A0A419SR10"/>
<dbReference type="GO" id="GO:0003676">
    <property type="term" value="F:nucleic acid binding"/>
    <property type="evidence" value="ECO:0007669"/>
    <property type="project" value="InterPro"/>
</dbReference>
<evidence type="ECO:0000259" key="5">
    <source>
        <dbReference type="SMART" id="SM00507"/>
    </source>
</evidence>
<organism evidence="6 7">
    <name type="scientific">Ammoniphilus oxalaticus</name>
    <dbReference type="NCBI Taxonomy" id="66863"/>
    <lineage>
        <taxon>Bacteria</taxon>
        <taxon>Bacillati</taxon>
        <taxon>Bacillota</taxon>
        <taxon>Bacilli</taxon>
        <taxon>Bacillales</taxon>
        <taxon>Paenibacillaceae</taxon>
        <taxon>Aneurinibacillus group</taxon>
        <taxon>Ammoniphilus</taxon>
    </lineage>
</organism>
<dbReference type="EMBL" id="MCHY01000002">
    <property type="protein sequence ID" value="RKD26828.1"/>
    <property type="molecule type" value="Genomic_DNA"/>
</dbReference>
<dbReference type="GO" id="GO:0016787">
    <property type="term" value="F:hydrolase activity"/>
    <property type="evidence" value="ECO:0007669"/>
    <property type="project" value="UniProtKB-KW"/>
</dbReference>
<proteinExistence type="inferred from homology"/>
<feature type="domain" description="HNH nuclease" evidence="5">
    <location>
        <begin position="61"/>
        <end position="118"/>
    </location>
</feature>
<dbReference type="Proteomes" id="UP000284219">
    <property type="component" value="Unassembled WGS sequence"/>
</dbReference>
<comment type="caution">
    <text evidence="6">The sequence shown here is derived from an EMBL/GenBank/DDBJ whole genome shotgun (WGS) entry which is preliminary data.</text>
</comment>
<evidence type="ECO:0000256" key="2">
    <source>
        <dbReference type="ARBA" id="ARBA00022801"/>
    </source>
</evidence>
<keyword evidence="1" id="KW-0540">Nuclease</keyword>
<name>A0A419SR10_9BACL</name>
<dbReference type="GO" id="GO:0008270">
    <property type="term" value="F:zinc ion binding"/>
    <property type="evidence" value="ECO:0007669"/>
    <property type="project" value="InterPro"/>
</dbReference>
<sequence>MISVKPFKICRKINCDNLTKETYCDDHKDIRRLKEQERQRAYDSQRDPMLIKFYNSAEWRRLRQHILSVYNHLCVSDAHGELEPVPADVVDHIVPVTADWSLRLTPSNCQPLCHSCHNKKTARDKEKYKNE</sequence>
<dbReference type="SMART" id="SM00507">
    <property type="entry name" value="HNHc"/>
    <property type="match status" value="1"/>
</dbReference>
<dbReference type="InterPro" id="IPR002711">
    <property type="entry name" value="HNH"/>
</dbReference>
<keyword evidence="7" id="KW-1185">Reference proteome</keyword>
<dbReference type="GO" id="GO:0004519">
    <property type="term" value="F:endonuclease activity"/>
    <property type="evidence" value="ECO:0007669"/>
    <property type="project" value="InterPro"/>
</dbReference>
<evidence type="ECO:0000256" key="4">
    <source>
        <dbReference type="ARBA" id="ARBA00040194"/>
    </source>
</evidence>
<dbReference type="InterPro" id="IPR003615">
    <property type="entry name" value="HNH_nuc"/>
</dbReference>
<evidence type="ECO:0000256" key="1">
    <source>
        <dbReference type="ARBA" id="ARBA00022722"/>
    </source>
</evidence>
<accession>A0A419SR10</accession>
<evidence type="ECO:0000313" key="6">
    <source>
        <dbReference type="EMBL" id="RKD26828.1"/>
    </source>
</evidence>
<comment type="similarity">
    <text evidence="3">Belongs to the HNH nuclease family.</text>
</comment>
<dbReference type="PANTHER" id="PTHR41286">
    <property type="entry name" value="HNH NUCLEASE YAJD-RELATED"/>
    <property type="match status" value="1"/>
</dbReference>